<evidence type="ECO:0000259" key="2">
    <source>
        <dbReference type="SMART" id="SM00470"/>
    </source>
</evidence>
<evidence type="ECO:0000313" key="3">
    <source>
        <dbReference type="EMBL" id="ALG15386.1"/>
    </source>
</evidence>
<dbReference type="EMBL" id="CP012752">
    <property type="protein sequence ID" value="ALG15386.1"/>
    <property type="molecule type" value="Genomic_DNA"/>
</dbReference>
<dbReference type="SUPFAM" id="SSF110849">
    <property type="entry name" value="ParB/Sulfiredoxin"/>
    <property type="match status" value="1"/>
</dbReference>
<feature type="domain" description="ParB-like N-terminal" evidence="2">
    <location>
        <begin position="4"/>
        <end position="88"/>
    </location>
</feature>
<name>A0A0N9IFX3_9PSEU</name>
<dbReference type="InterPro" id="IPR003115">
    <property type="entry name" value="ParB_N"/>
</dbReference>
<evidence type="ECO:0000256" key="1">
    <source>
        <dbReference type="SAM" id="MobiDB-lite"/>
    </source>
</evidence>
<dbReference type="Proteomes" id="UP000063699">
    <property type="component" value="Chromosome"/>
</dbReference>
<dbReference type="OrthoDB" id="3701787at2"/>
<sequence>MRLVTLPIRSLKPADSPRLRGGDTDHVMALADCGADLPPILVHRPTMRVIDGMHRLQAAELRGDEDIQAWLVEGTTDLAFLLAVEANVAHGLPLSLTDRKAAAARIIASFPQRSDRSIARSTGLADKTVAAIRRRTGMDKPASRLGRDGRVYPLDSAEGRRAAGEFMTANPGATLREVAKASGISLGTAVDVRKRLRRGDDPVLSRQRAEPEPSTSDQIPPGQDVLQALRADPSLWSTDIGRTLLRWFHFHMVEPREWGRLADGVPPHRAGDIAELALACAELWQEFARQLRRRQQAAARQRPVARSQRTR</sequence>
<accession>A0A0N9IFX3</accession>
<dbReference type="KEGG" id="kphy:AOZ06_38600"/>
<dbReference type="STRING" id="860235.AOZ06_38600"/>
<protein>
    <recommendedName>
        <fullName evidence="2">ParB-like N-terminal domain-containing protein</fullName>
    </recommendedName>
</protein>
<dbReference type="AlphaFoldDB" id="A0A0N9IFX3"/>
<feature type="compositionally biased region" description="Basic and acidic residues" evidence="1">
    <location>
        <begin position="198"/>
        <end position="211"/>
    </location>
</feature>
<gene>
    <name evidence="3" type="ORF">AOZ06_38600</name>
</gene>
<proteinExistence type="predicted"/>
<evidence type="ECO:0000313" key="4">
    <source>
        <dbReference type="Proteomes" id="UP000063699"/>
    </source>
</evidence>
<dbReference type="SMART" id="SM00470">
    <property type="entry name" value="ParB"/>
    <property type="match status" value="1"/>
</dbReference>
<reference evidence="3 4" key="1">
    <citation type="submission" date="2015-07" db="EMBL/GenBank/DDBJ databases">
        <title>Genome sequencing of Kibdelosporangium phytohabitans.</title>
        <authorList>
            <person name="Qin S."/>
            <person name="Xing K."/>
        </authorList>
    </citation>
    <scope>NUCLEOTIDE SEQUENCE [LARGE SCALE GENOMIC DNA]</scope>
    <source>
        <strain evidence="3 4">KLBMP1111</strain>
    </source>
</reference>
<keyword evidence="4" id="KW-1185">Reference proteome</keyword>
<feature type="region of interest" description="Disordered" evidence="1">
    <location>
        <begin position="197"/>
        <end position="222"/>
    </location>
</feature>
<dbReference type="InterPro" id="IPR036086">
    <property type="entry name" value="ParB/Sulfiredoxin_sf"/>
</dbReference>
<organism evidence="3 4">
    <name type="scientific">Kibdelosporangium phytohabitans</name>
    <dbReference type="NCBI Taxonomy" id="860235"/>
    <lineage>
        <taxon>Bacteria</taxon>
        <taxon>Bacillati</taxon>
        <taxon>Actinomycetota</taxon>
        <taxon>Actinomycetes</taxon>
        <taxon>Pseudonocardiales</taxon>
        <taxon>Pseudonocardiaceae</taxon>
        <taxon>Kibdelosporangium</taxon>
    </lineage>
</organism>